<feature type="compositionally biased region" description="Polar residues" evidence="2">
    <location>
        <begin position="550"/>
        <end position="563"/>
    </location>
</feature>
<feature type="region of interest" description="Disordered" evidence="2">
    <location>
        <begin position="352"/>
        <end position="563"/>
    </location>
</feature>
<dbReference type="SUPFAM" id="SSF57716">
    <property type="entry name" value="Glucocorticoid receptor-like (DNA-binding domain)"/>
    <property type="match status" value="1"/>
</dbReference>
<dbReference type="GO" id="GO:0008270">
    <property type="term" value="F:zinc ion binding"/>
    <property type="evidence" value="ECO:0007669"/>
    <property type="project" value="UniProtKB-KW"/>
</dbReference>
<feature type="region of interest" description="Disordered" evidence="2">
    <location>
        <begin position="179"/>
        <end position="203"/>
    </location>
</feature>
<gene>
    <name evidence="4" type="ORF">BD310DRAFT_916968</name>
</gene>
<dbReference type="SMART" id="SM00401">
    <property type="entry name" value="ZnF_GATA"/>
    <property type="match status" value="1"/>
</dbReference>
<accession>A0A4Q9Q7Q3</accession>
<evidence type="ECO:0000256" key="2">
    <source>
        <dbReference type="SAM" id="MobiDB-lite"/>
    </source>
</evidence>
<dbReference type="Gene3D" id="3.30.50.10">
    <property type="entry name" value="Erythroid Transcription Factor GATA-1, subunit A"/>
    <property type="match status" value="1"/>
</dbReference>
<dbReference type="GO" id="GO:0043565">
    <property type="term" value="F:sequence-specific DNA binding"/>
    <property type="evidence" value="ECO:0007669"/>
    <property type="project" value="InterPro"/>
</dbReference>
<reference evidence="4 5" key="1">
    <citation type="submission" date="2019-01" db="EMBL/GenBank/DDBJ databases">
        <title>Draft genome sequences of three monokaryotic isolates of the white-rot basidiomycete fungus Dichomitus squalens.</title>
        <authorList>
            <consortium name="DOE Joint Genome Institute"/>
            <person name="Lopez S.C."/>
            <person name="Andreopoulos B."/>
            <person name="Pangilinan J."/>
            <person name="Lipzen A."/>
            <person name="Riley R."/>
            <person name="Ahrendt S."/>
            <person name="Ng V."/>
            <person name="Barry K."/>
            <person name="Daum C."/>
            <person name="Grigoriev I.V."/>
            <person name="Hilden K.S."/>
            <person name="Makela M.R."/>
            <person name="de Vries R.P."/>
        </authorList>
    </citation>
    <scope>NUCLEOTIDE SEQUENCE [LARGE SCALE GENOMIC DNA]</scope>
    <source>
        <strain evidence="4 5">CBS 464.89</strain>
    </source>
</reference>
<dbReference type="InterPro" id="IPR013088">
    <property type="entry name" value="Znf_NHR/GATA"/>
</dbReference>
<dbReference type="PROSITE" id="PS50114">
    <property type="entry name" value="GATA_ZN_FINGER_2"/>
    <property type="match status" value="1"/>
</dbReference>
<organism evidence="4 5">
    <name type="scientific">Dichomitus squalens</name>
    <dbReference type="NCBI Taxonomy" id="114155"/>
    <lineage>
        <taxon>Eukaryota</taxon>
        <taxon>Fungi</taxon>
        <taxon>Dikarya</taxon>
        <taxon>Basidiomycota</taxon>
        <taxon>Agaricomycotina</taxon>
        <taxon>Agaricomycetes</taxon>
        <taxon>Polyporales</taxon>
        <taxon>Polyporaceae</taxon>
        <taxon>Dichomitus</taxon>
    </lineage>
</organism>
<dbReference type="Proteomes" id="UP000292082">
    <property type="component" value="Unassembled WGS sequence"/>
</dbReference>
<keyword evidence="1" id="KW-0479">Metal-binding</keyword>
<dbReference type="CDD" id="cd00202">
    <property type="entry name" value="ZnF_GATA"/>
    <property type="match status" value="1"/>
</dbReference>
<dbReference type="STRING" id="114155.A0A4Q9Q7Q3"/>
<dbReference type="AlphaFoldDB" id="A0A4Q9Q7Q3"/>
<dbReference type="EMBL" id="ML145090">
    <property type="protein sequence ID" value="TBU63200.1"/>
    <property type="molecule type" value="Genomic_DNA"/>
</dbReference>
<dbReference type="GO" id="GO:0006355">
    <property type="term" value="P:regulation of DNA-templated transcription"/>
    <property type="evidence" value="ECO:0007669"/>
    <property type="project" value="InterPro"/>
</dbReference>
<sequence length="563" mass="61905">MDSLHFDYASAYSDASTPRTPSPRTSLSSDDMHHYPTPHNYKGALDVHIHRNFFEHPDEGAVVVTDHHHPHPSMEPAHMWSAGYPTSFPTPPGSRGSLLEELYHDDIPEHSVPQDVYVDHRHQQSAEPGFHGGNWSGIAQTANGHHHVSHGMRHPHDIAMTRRATFPYVRHDRAEHIPYNTPPFMGSDHDSVSSYGSRPSTAAMYSEPLSLDGSPHMSMCEPMHPGMDEPFAHTVPMNGSPHPPYHDFHHHHPLDGIKTEDGAIIVPSQNAWSRPSSAGMQPLPCLVPHAGLMVQHTDDAASKETQYLRRRCFNCHTTEPPSWRRSTLNPGKIVCNKCGLYERTHLRPRPLRFDELRAGSKTRKQPKVNNSPKAAKAPPQMIKKEPTEMDNAMPRRASVSSSASSVHSASSDWDDSVSVYSGGSNPPSSFNSPSASTFPIPRDPHSQSPPLVTPEGGIRLPNAPLSDIASLQSNGPSPPTPRKAATMPIPYYPSSPAQQAQQGQQTDYFVRRGSLPVPAEVQQRRSDGPMPEVTGWQSIPMSEMAPSKAARTSPQPSKTVIAA</sequence>
<keyword evidence="1" id="KW-0862">Zinc</keyword>
<proteinExistence type="predicted"/>
<protein>
    <recommendedName>
        <fullName evidence="3">GATA-type domain-containing protein</fullName>
    </recommendedName>
</protein>
<feature type="domain" description="GATA-type" evidence="3">
    <location>
        <begin position="310"/>
        <end position="363"/>
    </location>
</feature>
<dbReference type="Pfam" id="PF00320">
    <property type="entry name" value="GATA"/>
    <property type="match status" value="1"/>
</dbReference>
<feature type="compositionally biased region" description="Low complexity" evidence="2">
    <location>
        <begin position="13"/>
        <end position="29"/>
    </location>
</feature>
<keyword evidence="5" id="KW-1185">Reference proteome</keyword>
<keyword evidence="1" id="KW-0863">Zinc-finger</keyword>
<feature type="compositionally biased region" description="Low complexity" evidence="2">
    <location>
        <begin position="397"/>
        <end position="439"/>
    </location>
</feature>
<evidence type="ECO:0000259" key="3">
    <source>
        <dbReference type="PROSITE" id="PS50114"/>
    </source>
</evidence>
<evidence type="ECO:0000313" key="5">
    <source>
        <dbReference type="Proteomes" id="UP000292082"/>
    </source>
</evidence>
<evidence type="ECO:0000313" key="4">
    <source>
        <dbReference type="EMBL" id="TBU63200.1"/>
    </source>
</evidence>
<evidence type="ECO:0000256" key="1">
    <source>
        <dbReference type="PROSITE-ProRule" id="PRU00094"/>
    </source>
</evidence>
<dbReference type="InterPro" id="IPR000679">
    <property type="entry name" value="Znf_GATA"/>
</dbReference>
<feature type="region of interest" description="Disordered" evidence="2">
    <location>
        <begin position="11"/>
        <end position="38"/>
    </location>
</feature>
<name>A0A4Q9Q7Q3_9APHY</name>